<sequence>NDPHILSRRNENGNLIPKLQSEYDEKDFKRLTVDNKTLNILLVALHKNEYNFVRRFISAHDVWNFLILTHKGTEQVRNSRFVMLNREYDLFKMRPYESIKSVYNILLDIINGLHGLGKVFGNDELVRKLLGCLNDEWEPKVMTI</sequence>
<dbReference type="Pfam" id="PF14223">
    <property type="entry name" value="Retrotran_gag_2"/>
    <property type="match status" value="1"/>
</dbReference>
<accession>A0A1Q3BE46</accession>
<comment type="caution">
    <text evidence="1">The sequence shown here is derived from an EMBL/GenBank/DDBJ whole genome shotgun (WGS) entry which is preliminary data.</text>
</comment>
<name>A0A1Q3BE46_CEPFO</name>
<gene>
    <name evidence="1" type="ORF">CFOL_v3_09791</name>
</gene>
<reference evidence="2" key="1">
    <citation type="submission" date="2016-04" db="EMBL/GenBank/DDBJ databases">
        <title>Cephalotus genome sequencing.</title>
        <authorList>
            <person name="Fukushima K."/>
            <person name="Hasebe M."/>
            <person name="Fang X."/>
        </authorList>
    </citation>
    <scope>NUCLEOTIDE SEQUENCE [LARGE SCALE GENOMIC DNA]</scope>
    <source>
        <strain evidence="2">cv. St1</strain>
    </source>
</reference>
<keyword evidence="2" id="KW-1185">Reference proteome</keyword>
<dbReference type="PANTHER" id="PTHR34676:SF8">
    <property type="entry name" value="TRANSMEMBRANE PROTEIN"/>
    <property type="match status" value="1"/>
</dbReference>
<evidence type="ECO:0000313" key="1">
    <source>
        <dbReference type="EMBL" id="GAV66281.1"/>
    </source>
</evidence>
<dbReference type="Proteomes" id="UP000187406">
    <property type="component" value="Unassembled WGS sequence"/>
</dbReference>
<feature type="non-terminal residue" evidence="1">
    <location>
        <position position="1"/>
    </location>
</feature>
<dbReference type="EMBL" id="BDDD01000468">
    <property type="protein sequence ID" value="GAV66281.1"/>
    <property type="molecule type" value="Genomic_DNA"/>
</dbReference>
<dbReference type="PANTHER" id="PTHR34676">
    <property type="entry name" value="DUF4219 DOMAIN-CONTAINING PROTEIN-RELATED"/>
    <property type="match status" value="1"/>
</dbReference>
<feature type="non-terminal residue" evidence="1">
    <location>
        <position position="144"/>
    </location>
</feature>
<evidence type="ECO:0000313" key="2">
    <source>
        <dbReference type="Proteomes" id="UP000187406"/>
    </source>
</evidence>
<protein>
    <submittedName>
        <fullName evidence="1">UBN2 domain-containing protein</fullName>
    </submittedName>
</protein>
<proteinExistence type="predicted"/>
<dbReference type="AlphaFoldDB" id="A0A1Q3BE46"/>
<organism evidence="1 2">
    <name type="scientific">Cephalotus follicularis</name>
    <name type="common">Albany pitcher plant</name>
    <dbReference type="NCBI Taxonomy" id="3775"/>
    <lineage>
        <taxon>Eukaryota</taxon>
        <taxon>Viridiplantae</taxon>
        <taxon>Streptophyta</taxon>
        <taxon>Embryophyta</taxon>
        <taxon>Tracheophyta</taxon>
        <taxon>Spermatophyta</taxon>
        <taxon>Magnoliopsida</taxon>
        <taxon>eudicotyledons</taxon>
        <taxon>Gunneridae</taxon>
        <taxon>Pentapetalae</taxon>
        <taxon>rosids</taxon>
        <taxon>fabids</taxon>
        <taxon>Oxalidales</taxon>
        <taxon>Cephalotaceae</taxon>
        <taxon>Cephalotus</taxon>
    </lineage>
</organism>
<dbReference type="InParanoid" id="A0A1Q3BE46"/>